<reference evidence="7 8" key="1">
    <citation type="submission" date="2015-01" db="EMBL/GenBank/DDBJ databases">
        <title>The Genome Sequence of Exophiala sideris CBS121828.</title>
        <authorList>
            <consortium name="The Broad Institute Genomics Platform"/>
            <person name="Cuomo C."/>
            <person name="de Hoog S."/>
            <person name="Gorbushina A."/>
            <person name="Stielow B."/>
            <person name="Teixiera M."/>
            <person name="Abouelleil A."/>
            <person name="Chapman S.B."/>
            <person name="Priest M."/>
            <person name="Young S.K."/>
            <person name="Wortman J."/>
            <person name="Nusbaum C."/>
            <person name="Birren B."/>
        </authorList>
    </citation>
    <scope>NUCLEOTIDE SEQUENCE [LARGE SCALE GENOMIC DNA]</scope>
    <source>
        <strain evidence="7 8">CBS 121828</strain>
    </source>
</reference>
<organism evidence="7 8">
    <name type="scientific">Exophiala sideris</name>
    <dbReference type="NCBI Taxonomy" id="1016849"/>
    <lineage>
        <taxon>Eukaryota</taxon>
        <taxon>Fungi</taxon>
        <taxon>Dikarya</taxon>
        <taxon>Ascomycota</taxon>
        <taxon>Pezizomycotina</taxon>
        <taxon>Eurotiomycetes</taxon>
        <taxon>Chaetothyriomycetidae</taxon>
        <taxon>Chaetothyriales</taxon>
        <taxon>Herpotrichiellaceae</taxon>
        <taxon>Exophiala</taxon>
    </lineage>
</organism>
<feature type="transmembrane region" description="Helical" evidence="6">
    <location>
        <begin position="478"/>
        <end position="498"/>
    </location>
</feature>
<evidence type="ECO:0000256" key="2">
    <source>
        <dbReference type="ARBA" id="ARBA00022448"/>
    </source>
</evidence>
<protein>
    <recommendedName>
        <fullName evidence="9">Amino acid permease/ SLC12A domain-containing protein</fullName>
    </recommendedName>
</protein>
<gene>
    <name evidence="7" type="ORF">PV11_08809</name>
</gene>
<evidence type="ECO:0000256" key="3">
    <source>
        <dbReference type="ARBA" id="ARBA00022692"/>
    </source>
</evidence>
<dbReference type="HOGENOM" id="CLU_004495_2_4_1"/>
<feature type="transmembrane region" description="Helical" evidence="6">
    <location>
        <begin position="278"/>
        <end position="298"/>
    </location>
</feature>
<dbReference type="EMBL" id="KN846954">
    <property type="protein sequence ID" value="KIV76965.1"/>
    <property type="molecule type" value="Genomic_DNA"/>
</dbReference>
<feature type="transmembrane region" description="Helical" evidence="6">
    <location>
        <begin position="405"/>
        <end position="427"/>
    </location>
</feature>
<dbReference type="PIRSF" id="PIRSF006060">
    <property type="entry name" value="AA_transporter"/>
    <property type="match status" value="1"/>
</dbReference>
<dbReference type="PANTHER" id="PTHR45649:SF11">
    <property type="entry name" value="TRANSPORTER, PUTATIVE (EUROFUNG)-RELATED"/>
    <property type="match status" value="1"/>
</dbReference>
<dbReference type="AlphaFoldDB" id="A0A0D1VLW5"/>
<evidence type="ECO:0000313" key="7">
    <source>
        <dbReference type="EMBL" id="KIV76965.1"/>
    </source>
</evidence>
<accession>A0A0D1VLW5</accession>
<keyword evidence="4 6" id="KW-1133">Transmembrane helix</keyword>
<proteinExistence type="predicted"/>
<sequence length="541" mass="58677">MSDSQLSAKERSTQPAVAQDGLLSADELELRAQGHKGELPRQFSTLSTLAIAFLLTSAWIGYSATFPYPLLAGGGPYVFWGLIVATVACSIITAGLAELSSAYPSTGGQYHFAFMVSSEKTRASVAFVMGWLSVIAYCLFTASATIVCAQITAAIAGFWHEDYAATQWQVYLMYIMYQALATAVVVLFPRQLPKTEIMFFFISVSGCIVFFITVLSASGTKQPAKIVFTEVVNTTGWSDGVSFILAVGTCMYAYIATDGASHIAEELPNPGKGVPRTMMLSLTISAISVIPWTLAFMFSTNDLDAVASAQLPILEVYYQAMNNRSGATFFAVWLLVIYFGSVVSVVAATGRLTWAFARDNGLPFSPTLARIHPKLQMPVNATIASSIAVAIYGVIYVGSTTAFNSFISMSILSLNVTYAIPQGIVLWRGRDKVLPSTRQFNLGKIIGPFCNIFCVLWVSLYTVLFCLPTFLPAEASDMNYVSVVVAGCALIIVVMWFTGKRKTFTGPMINMELLEAAEGRHVDAETQATYIQASEKAVERR</sequence>
<dbReference type="InterPro" id="IPR002293">
    <property type="entry name" value="AA/rel_permease1"/>
</dbReference>
<feature type="transmembrane region" description="Helical" evidence="6">
    <location>
        <begin position="237"/>
        <end position="257"/>
    </location>
</feature>
<evidence type="ECO:0000256" key="6">
    <source>
        <dbReference type="SAM" id="Phobius"/>
    </source>
</evidence>
<dbReference type="GO" id="GO:0016020">
    <property type="term" value="C:membrane"/>
    <property type="evidence" value="ECO:0007669"/>
    <property type="project" value="UniProtKB-SubCell"/>
</dbReference>
<keyword evidence="3 6" id="KW-0812">Transmembrane</keyword>
<feature type="transmembrane region" description="Helical" evidence="6">
    <location>
        <begin position="77"/>
        <end position="97"/>
    </location>
</feature>
<evidence type="ECO:0008006" key="9">
    <source>
        <dbReference type="Google" id="ProtNLM"/>
    </source>
</evidence>
<evidence type="ECO:0000256" key="4">
    <source>
        <dbReference type="ARBA" id="ARBA00022989"/>
    </source>
</evidence>
<dbReference type="PANTHER" id="PTHR45649">
    <property type="entry name" value="AMINO-ACID PERMEASE BAT1"/>
    <property type="match status" value="1"/>
</dbReference>
<feature type="transmembrane region" description="Helical" evidence="6">
    <location>
        <begin position="330"/>
        <end position="357"/>
    </location>
</feature>
<feature type="transmembrane region" description="Helical" evidence="6">
    <location>
        <begin position="168"/>
        <end position="188"/>
    </location>
</feature>
<dbReference type="Proteomes" id="UP000053599">
    <property type="component" value="Unassembled WGS sequence"/>
</dbReference>
<feature type="transmembrane region" description="Helical" evidence="6">
    <location>
        <begin position="43"/>
        <end position="65"/>
    </location>
</feature>
<feature type="transmembrane region" description="Helical" evidence="6">
    <location>
        <begin position="448"/>
        <end position="472"/>
    </location>
</feature>
<dbReference type="Gene3D" id="1.20.1740.10">
    <property type="entry name" value="Amino acid/polyamine transporter I"/>
    <property type="match status" value="1"/>
</dbReference>
<dbReference type="GO" id="GO:0022857">
    <property type="term" value="F:transmembrane transporter activity"/>
    <property type="evidence" value="ECO:0007669"/>
    <property type="project" value="InterPro"/>
</dbReference>
<evidence type="ECO:0000256" key="1">
    <source>
        <dbReference type="ARBA" id="ARBA00004141"/>
    </source>
</evidence>
<feature type="transmembrane region" description="Helical" evidence="6">
    <location>
        <begin position="197"/>
        <end position="217"/>
    </location>
</feature>
<evidence type="ECO:0000256" key="5">
    <source>
        <dbReference type="ARBA" id="ARBA00023136"/>
    </source>
</evidence>
<dbReference type="OrthoDB" id="2417308at2759"/>
<comment type="subcellular location">
    <subcellularLocation>
        <location evidence="1">Membrane</location>
        <topology evidence="1">Multi-pass membrane protein</topology>
    </subcellularLocation>
</comment>
<keyword evidence="2" id="KW-0813">Transport</keyword>
<dbReference type="Pfam" id="PF13520">
    <property type="entry name" value="AA_permease_2"/>
    <property type="match status" value="1"/>
</dbReference>
<feature type="transmembrane region" description="Helical" evidence="6">
    <location>
        <begin position="125"/>
        <end position="156"/>
    </location>
</feature>
<dbReference type="STRING" id="1016849.A0A0D1VLW5"/>
<name>A0A0D1VLW5_9EURO</name>
<feature type="transmembrane region" description="Helical" evidence="6">
    <location>
        <begin position="378"/>
        <end position="399"/>
    </location>
</feature>
<evidence type="ECO:0000313" key="8">
    <source>
        <dbReference type="Proteomes" id="UP000053599"/>
    </source>
</evidence>
<keyword evidence="5 6" id="KW-0472">Membrane</keyword>